<feature type="chain" id="PRO_5040452543" evidence="1">
    <location>
        <begin position="18"/>
        <end position="181"/>
    </location>
</feature>
<name>A0A9P6C7Y2_9AGAR</name>
<dbReference type="EMBL" id="MU151081">
    <property type="protein sequence ID" value="KAF9451719.1"/>
    <property type="molecule type" value="Genomic_DNA"/>
</dbReference>
<accession>A0A9P6C7Y2</accession>
<reference evidence="2" key="1">
    <citation type="submission" date="2020-11" db="EMBL/GenBank/DDBJ databases">
        <authorList>
            <consortium name="DOE Joint Genome Institute"/>
            <person name="Ahrendt S."/>
            <person name="Riley R."/>
            <person name="Andreopoulos W."/>
            <person name="Labutti K."/>
            <person name="Pangilinan J."/>
            <person name="Ruiz-Duenas F.J."/>
            <person name="Barrasa J.M."/>
            <person name="Sanchez-Garcia M."/>
            <person name="Camarero S."/>
            <person name="Miyauchi S."/>
            <person name="Serrano A."/>
            <person name="Linde D."/>
            <person name="Babiker R."/>
            <person name="Drula E."/>
            <person name="Ayuso-Fernandez I."/>
            <person name="Pacheco R."/>
            <person name="Padilla G."/>
            <person name="Ferreira P."/>
            <person name="Barriuso J."/>
            <person name="Kellner H."/>
            <person name="Castanera R."/>
            <person name="Alfaro M."/>
            <person name="Ramirez L."/>
            <person name="Pisabarro A.G."/>
            <person name="Kuo A."/>
            <person name="Tritt A."/>
            <person name="Lipzen A."/>
            <person name="He G."/>
            <person name="Yan M."/>
            <person name="Ng V."/>
            <person name="Cullen D."/>
            <person name="Martin F."/>
            <person name="Rosso M.-N."/>
            <person name="Henrissat B."/>
            <person name="Hibbett D."/>
            <person name="Martinez A.T."/>
            <person name="Grigoriev I.V."/>
        </authorList>
    </citation>
    <scope>NUCLEOTIDE SEQUENCE</scope>
    <source>
        <strain evidence="2">MF-IS2</strain>
    </source>
</reference>
<sequence length="181" mass="20072">LHALAFWLSCLAAMVAAIPTFEHFTDWDTGMGSLIPGAAYIQAIGSNDAVNKETKHLNVHLEGFPGNLTATTNARRPEWFYIRHNRLYQVVNSTAIYPVNIKNITGTPDYPLQLISSQKNEGNKYGVWRWQGSMLFYEEGKLSNGGLYYECIPEGSLPGIFTFLEGAKPPVGCSPMTLHGF</sequence>
<evidence type="ECO:0000313" key="2">
    <source>
        <dbReference type="EMBL" id="KAF9451719.1"/>
    </source>
</evidence>
<keyword evidence="1" id="KW-0732">Signal</keyword>
<dbReference type="Proteomes" id="UP000807342">
    <property type="component" value="Unassembled WGS sequence"/>
</dbReference>
<organism evidence="2 3">
    <name type="scientific">Macrolepiota fuliginosa MF-IS2</name>
    <dbReference type="NCBI Taxonomy" id="1400762"/>
    <lineage>
        <taxon>Eukaryota</taxon>
        <taxon>Fungi</taxon>
        <taxon>Dikarya</taxon>
        <taxon>Basidiomycota</taxon>
        <taxon>Agaricomycotina</taxon>
        <taxon>Agaricomycetes</taxon>
        <taxon>Agaricomycetidae</taxon>
        <taxon>Agaricales</taxon>
        <taxon>Agaricineae</taxon>
        <taxon>Agaricaceae</taxon>
        <taxon>Macrolepiota</taxon>
    </lineage>
</organism>
<protein>
    <submittedName>
        <fullName evidence="2">Uncharacterized protein</fullName>
    </submittedName>
</protein>
<comment type="caution">
    <text evidence="2">The sequence shown here is derived from an EMBL/GenBank/DDBJ whole genome shotgun (WGS) entry which is preliminary data.</text>
</comment>
<dbReference type="AlphaFoldDB" id="A0A9P6C7Y2"/>
<evidence type="ECO:0000313" key="3">
    <source>
        <dbReference type="Proteomes" id="UP000807342"/>
    </source>
</evidence>
<feature type="non-terminal residue" evidence="2">
    <location>
        <position position="1"/>
    </location>
</feature>
<keyword evidence="3" id="KW-1185">Reference proteome</keyword>
<proteinExistence type="predicted"/>
<evidence type="ECO:0000256" key="1">
    <source>
        <dbReference type="SAM" id="SignalP"/>
    </source>
</evidence>
<dbReference type="OrthoDB" id="3229881at2759"/>
<gene>
    <name evidence="2" type="ORF">P691DRAFT_637619</name>
</gene>
<feature type="signal peptide" evidence="1">
    <location>
        <begin position="1"/>
        <end position="17"/>
    </location>
</feature>
<feature type="non-terminal residue" evidence="2">
    <location>
        <position position="181"/>
    </location>
</feature>